<feature type="non-terminal residue" evidence="2">
    <location>
        <position position="1"/>
    </location>
</feature>
<sequence length="245" mass="26695">DNPDFPNHNNIFRNDGSGRFTEVTPECMRDRRAETRGVICFDMDNDGDLDIFCVSGWKGSGDPAEERNEVYRNDGDFHFKALTTDRLYSCPAGQGATDTDYDGDGDVDVFACNRDGDLNILRNEGRFNNFTQLAPSLMGVKYRAYSGVTTGDIDNDGDLDMILVDGRDTGHLYHSKGDGTFSFVRSFSAVDGYMAGLADLDNDGDLDIVFAGDDLVYINNGAGNFSQGSPIPVAGINDPRAIAFA</sequence>
<dbReference type="InterPro" id="IPR028994">
    <property type="entry name" value="Integrin_alpha_N"/>
</dbReference>
<dbReference type="PANTHER" id="PTHR46580">
    <property type="entry name" value="SENSOR KINASE-RELATED"/>
    <property type="match status" value="1"/>
</dbReference>
<accession>X0XTG5</accession>
<proteinExistence type="predicted"/>
<evidence type="ECO:0000256" key="1">
    <source>
        <dbReference type="ARBA" id="ARBA00022729"/>
    </source>
</evidence>
<dbReference type="SUPFAM" id="SSF69318">
    <property type="entry name" value="Integrin alpha N-terminal domain"/>
    <property type="match status" value="1"/>
</dbReference>
<comment type="caution">
    <text evidence="2">The sequence shown here is derived from an EMBL/GenBank/DDBJ whole genome shotgun (WGS) entry which is preliminary data.</text>
</comment>
<reference evidence="2" key="1">
    <citation type="journal article" date="2014" name="Front. Microbiol.">
        <title>High frequency of phylogenetically diverse reductive dehalogenase-homologous genes in deep subseafloor sedimentary metagenomes.</title>
        <authorList>
            <person name="Kawai M."/>
            <person name="Futagami T."/>
            <person name="Toyoda A."/>
            <person name="Takaki Y."/>
            <person name="Nishi S."/>
            <person name="Hori S."/>
            <person name="Arai W."/>
            <person name="Tsubouchi T."/>
            <person name="Morono Y."/>
            <person name="Uchiyama I."/>
            <person name="Ito T."/>
            <person name="Fujiyama A."/>
            <person name="Inagaki F."/>
            <person name="Takami H."/>
        </authorList>
    </citation>
    <scope>NUCLEOTIDE SEQUENCE</scope>
    <source>
        <strain evidence="2">Expedition CK06-06</strain>
    </source>
</reference>
<organism evidence="2">
    <name type="scientific">marine sediment metagenome</name>
    <dbReference type="NCBI Taxonomy" id="412755"/>
    <lineage>
        <taxon>unclassified sequences</taxon>
        <taxon>metagenomes</taxon>
        <taxon>ecological metagenomes</taxon>
    </lineage>
</organism>
<keyword evidence="1" id="KW-0732">Signal</keyword>
<protein>
    <recommendedName>
        <fullName evidence="3">VCBS repeat-containing protein</fullName>
    </recommendedName>
</protein>
<dbReference type="EMBL" id="BARS01047444">
    <property type="protein sequence ID" value="GAG39933.1"/>
    <property type="molecule type" value="Genomic_DNA"/>
</dbReference>
<evidence type="ECO:0000313" key="2">
    <source>
        <dbReference type="EMBL" id="GAG39933.1"/>
    </source>
</evidence>
<dbReference type="AlphaFoldDB" id="X0XTG5"/>
<feature type="non-terminal residue" evidence="2">
    <location>
        <position position="245"/>
    </location>
</feature>
<name>X0XTG5_9ZZZZ</name>
<dbReference type="InterPro" id="IPR013517">
    <property type="entry name" value="FG-GAP"/>
</dbReference>
<evidence type="ECO:0008006" key="3">
    <source>
        <dbReference type="Google" id="ProtNLM"/>
    </source>
</evidence>
<dbReference type="Pfam" id="PF13517">
    <property type="entry name" value="FG-GAP_3"/>
    <property type="match status" value="3"/>
</dbReference>
<dbReference type="PANTHER" id="PTHR46580:SF4">
    <property type="entry name" value="ATP_GTP-BINDING PROTEIN"/>
    <property type="match status" value="1"/>
</dbReference>
<gene>
    <name evidence="2" type="ORF">S01H1_71262</name>
</gene>